<dbReference type="Proteomes" id="UP000029223">
    <property type="component" value="Unassembled WGS sequence"/>
</dbReference>
<keyword evidence="2" id="KW-1185">Reference proteome</keyword>
<name>A0ABQ0JNQ6_9VIBR</name>
<sequence>MTLQYTQPNQLLPTQTITGRVEYFTEGARISLLPNMEELDSALLRVTGMGSVRNNVSTMKELRLQKTMREAKDVDGNPVGSDTTYHDVLFTPESGDGHRLVMVDSDFIHTVALRNSYTPVPHIGTVAIPDEIELTVATALVLTLRVLTAYFGK</sequence>
<gene>
    <name evidence="1" type="ORF">JCM19239_5300</name>
</gene>
<evidence type="ECO:0000313" key="2">
    <source>
        <dbReference type="Proteomes" id="UP000029223"/>
    </source>
</evidence>
<reference evidence="2" key="1">
    <citation type="submission" date="2014-09" db="EMBL/GenBank/DDBJ databases">
        <title>Vibrio variabilis JCM 19239. (C206) whole genome shotgun sequence.</title>
        <authorList>
            <person name="Sawabe T."/>
            <person name="Meirelles P."/>
            <person name="Nakanishi M."/>
            <person name="Sayaka M."/>
            <person name="Hattori M."/>
            <person name="Ohkuma M."/>
        </authorList>
    </citation>
    <scope>NUCLEOTIDE SEQUENCE [LARGE SCALE GENOMIC DNA]</scope>
    <source>
        <strain evidence="2">JCM 19239</strain>
    </source>
</reference>
<organism evidence="1 2">
    <name type="scientific">Vibrio variabilis</name>
    <dbReference type="NCBI Taxonomy" id="990271"/>
    <lineage>
        <taxon>Bacteria</taxon>
        <taxon>Pseudomonadati</taxon>
        <taxon>Pseudomonadota</taxon>
        <taxon>Gammaproteobacteria</taxon>
        <taxon>Vibrionales</taxon>
        <taxon>Vibrionaceae</taxon>
        <taxon>Vibrio</taxon>
    </lineage>
</organism>
<accession>A0ABQ0JNQ6</accession>
<protein>
    <submittedName>
        <fullName evidence="1">Uncharacterized protein</fullName>
    </submittedName>
</protein>
<proteinExistence type="predicted"/>
<comment type="caution">
    <text evidence="1">The sequence shown here is derived from an EMBL/GenBank/DDBJ whole genome shotgun (WGS) entry which is preliminary data.</text>
</comment>
<evidence type="ECO:0000313" key="1">
    <source>
        <dbReference type="EMBL" id="GAL30383.1"/>
    </source>
</evidence>
<dbReference type="EMBL" id="BBMS01000093">
    <property type="protein sequence ID" value="GAL30383.1"/>
    <property type="molecule type" value="Genomic_DNA"/>
</dbReference>